<dbReference type="InterPro" id="IPR008969">
    <property type="entry name" value="CarboxyPept-like_regulatory"/>
</dbReference>
<dbReference type="EMBL" id="NFKE01000005">
    <property type="protein sequence ID" value="OUP34415.1"/>
    <property type="molecule type" value="Genomic_DNA"/>
</dbReference>
<dbReference type="NCBIfam" id="TIGR04057">
    <property type="entry name" value="SusC_RagA_signa"/>
    <property type="match status" value="1"/>
</dbReference>
<dbReference type="Pfam" id="PF13715">
    <property type="entry name" value="CarbopepD_reg_2"/>
    <property type="match status" value="1"/>
</dbReference>
<dbReference type="Gene3D" id="2.170.130.10">
    <property type="entry name" value="TonB-dependent receptor, plug domain"/>
    <property type="match status" value="1"/>
</dbReference>
<organism evidence="4 5">
    <name type="scientific">Bacteroides clarus</name>
    <dbReference type="NCBI Taxonomy" id="626929"/>
    <lineage>
        <taxon>Bacteria</taxon>
        <taxon>Pseudomonadati</taxon>
        <taxon>Bacteroidota</taxon>
        <taxon>Bacteroidia</taxon>
        <taxon>Bacteroidales</taxon>
        <taxon>Bacteroidaceae</taxon>
        <taxon>Bacteroides</taxon>
    </lineage>
</organism>
<sequence>MKNIFNCRMRKILFVAVCIRASLGSFCYSSEVDSNWQGSGAASNEELNVHDILQKKNIQVTGIVTDEFGPVIGATVQVKGSTEGVITDVDGKYTIQVSDENATLVISFIGYVSQEVKIAGRRTVNINLKENVQSLEEVTVVAYGVQKKATLTGAISSVGTDALIKSPSASVANSLAGQLPGVSSMQPSGQPGADDAKIFVRGVGSLTESGAAPLILVDGVERSFFQMDPNEIESINVLKDASATAVFGVRGANGVILVTTRRGKEGKATVSVSSNVGIQVPTRVLETADSYNTALCYVEAQRNDGMADDQLAFNAYDLERFRLGDDPIMYPNINWYKELTNKMAIQTQHNVNISGGTKKVRYFISLGFLYQNGLFKQLEGLDYNNNYNYSRYNYRANLDVNLTSTTTLKFNMGGIVGNRREPTQEIWKNFSSTWPFSSPGLVDGHKVVHQETRFPNLAMSNQVFDKYYGTGYQRKLSNNMTFDLNLVQKLDFITEGLSVDIKGSYNTDYSYLRRVTGNRETYTPFYKSQVDGSGLTVNDPGFDKTIVYRVSGQNSMNTYTEVANSRSRGRDWYLEGSIRYNRKFGDHSVGALFLYNQSKKYYPKTYTDVPAAYVGFVGRLTYDYKSKYMAEFNVGHNGSENFAPDKRFGTFPAGSVGYILTEEDFFPKNKYLTYLKLRGSIGLVGNDNMSSYRFLYLPDAYSVNDSGWLQQTYADKNGYIFGLTNTTYEQAAREIRLGNPNVTWETALKQNYGIDAYFFNDRLRMSVDYFIEKRKDILIQRKTLPSLIAMGGGILPAVNMGKVNNKGYEIDLKWNDKVKDVSYFVNANVSYSKNKVIFQDEVEPNEPYQWYTGEVVGSRHGYVALGFYNKDDFDADGTLRDDLPQSVAKVYPGDVKYADLNGDNVIDNDDQKKIGNPKRPAYTFGLNFGAEYKGFFASMNWTGVAECDIMMNNTYRDPFFNKQLGGTFYQYLVDGRWTEETAATAIFPRFTYNSNSNNQQTSRVWLRDASYLKLKNLTVGYNITNEKVLKAIGASKLAVQFTGYNLLTFDKLDVFDPEGELTRDDNTYPVMKIFSLGVNVTF</sequence>
<feature type="domain" description="TonB-dependent receptor plug" evidence="3">
    <location>
        <begin position="148"/>
        <end position="255"/>
    </location>
</feature>
<dbReference type="InterPro" id="IPR012910">
    <property type="entry name" value="Plug_dom"/>
</dbReference>
<dbReference type="RefSeq" id="WP_087412598.1">
    <property type="nucleotide sequence ID" value="NZ_CALIXP010000013.1"/>
</dbReference>
<evidence type="ECO:0000256" key="2">
    <source>
        <dbReference type="SAM" id="SignalP"/>
    </source>
</evidence>
<comment type="subcellular location">
    <subcellularLocation>
        <location evidence="1">Cell outer membrane</location>
        <topology evidence="1">Multi-pass membrane protein</topology>
    </subcellularLocation>
</comment>
<dbReference type="InterPro" id="IPR037066">
    <property type="entry name" value="Plug_dom_sf"/>
</dbReference>
<keyword evidence="1" id="KW-0813">Transport</keyword>
<dbReference type="Pfam" id="PF07715">
    <property type="entry name" value="Plug"/>
    <property type="match status" value="1"/>
</dbReference>
<dbReference type="SUPFAM" id="SSF49464">
    <property type="entry name" value="Carboxypeptidase regulatory domain-like"/>
    <property type="match status" value="1"/>
</dbReference>
<dbReference type="Gene3D" id="2.60.40.1120">
    <property type="entry name" value="Carboxypeptidase-like, regulatory domain"/>
    <property type="match status" value="1"/>
</dbReference>
<dbReference type="FunFam" id="2.170.130.10:FF:000003">
    <property type="entry name" value="SusC/RagA family TonB-linked outer membrane protein"/>
    <property type="match status" value="1"/>
</dbReference>
<dbReference type="AlphaFoldDB" id="A0A1Y4JPI6"/>
<evidence type="ECO:0000259" key="3">
    <source>
        <dbReference type="Pfam" id="PF07715"/>
    </source>
</evidence>
<dbReference type="Proteomes" id="UP000196587">
    <property type="component" value="Unassembled WGS sequence"/>
</dbReference>
<dbReference type="InterPro" id="IPR039426">
    <property type="entry name" value="TonB-dep_rcpt-like"/>
</dbReference>
<dbReference type="SUPFAM" id="SSF56935">
    <property type="entry name" value="Porins"/>
    <property type="match status" value="1"/>
</dbReference>
<keyword evidence="2" id="KW-0732">Signal</keyword>
<dbReference type="NCBIfam" id="TIGR04056">
    <property type="entry name" value="OMP_RagA_SusC"/>
    <property type="match status" value="1"/>
</dbReference>
<dbReference type="InterPro" id="IPR023997">
    <property type="entry name" value="TonB-dep_OMP_SusC/RagA_CS"/>
</dbReference>
<gene>
    <name evidence="4" type="ORF">B5F24_08150</name>
</gene>
<comment type="caution">
    <text evidence="4">The sequence shown here is derived from an EMBL/GenBank/DDBJ whole genome shotgun (WGS) entry which is preliminary data.</text>
</comment>
<keyword evidence="1" id="KW-0472">Membrane</keyword>
<keyword evidence="1" id="KW-1134">Transmembrane beta strand</keyword>
<feature type="signal peptide" evidence="2">
    <location>
        <begin position="1"/>
        <end position="27"/>
    </location>
</feature>
<dbReference type="FunFam" id="2.60.40.1120:FF:000003">
    <property type="entry name" value="Outer membrane protein Omp121"/>
    <property type="match status" value="1"/>
</dbReference>
<keyword evidence="1" id="KW-0998">Cell outer membrane</keyword>
<keyword evidence="1" id="KW-0812">Transmembrane</keyword>
<dbReference type="InterPro" id="IPR023996">
    <property type="entry name" value="TonB-dep_OMP_SusC/RagA"/>
</dbReference>
<dbReference type="PROSITE" id="PS52016">
    <property type="entry name" value="TONB_DEPENDENT_REC_3"/>
    <property type="match status" value="1"/>
</dbReference>
<reference evidence="5" key="1">
    <citation type="submission" date="2017-04" db="EMBL/GenBank/DDBJ databases">
        <title>Function of individual gut microbiota members based on whole genome sequencing of pure cultures obtained from chicken caecum.</title>
        <authorList>
            <person name="Medvecky M."/>
            <person name="Cejkova D."/>
            <person name="Polansky O."/>
            <person name="Karasova D."/>
            <person name="Kubasova T."/>
            <person name="Cizek A."/>
            <person name="Rychlik I."/>
        </authorList>
    </citation>
    <scope>NUCLEOTIDE SEQUENCE [LARGE SCALE GENOMIC DNA]</scope>
    <source>
        <strain evidence="5">An189</strain>
    </source>
</reference>
<proteinExistence type="inferred from homology"/>
<evidence type="ECO:0000313" key="5">
    <source>
        <dbReference type="Proteomes" id="UP000196587"/>
    </source>
</evidence>
<protein>
    <submittedName>
        <fullName evidence="4">SusC/RagA family TonB-linked outer membrane protein</fullName>
    </submittedName>
</protein>
<name>A0A1Y4JPI6_9BACE</name>
<evidence type="ECO:0000313" key="4">
    <source>
        <dbReference type="EMBL" id="OUP34415.1"/>
    </source>
</evidence>
<comment type="similarity">
    <text evidence="1">Belongs to the TonB-dependent receptor family.</text>
</comment>
<feature type="chain" id="PRO_5012847960" evidence="2">
    <location>
        <begin position="28"/>
        <end position="1082"/>
    </location>
</feature>
<accession>A0A1Y4JPI6</accession>
<evidence type="ECO:0000256" key="1">
    <source>
        <dbReference type="PROSITE-ProRule" id="PRU01360"/>
    </source>
</evidence>
<dbReference type="GO" id="GO:0009279">
    <property type="term" value="C:cell outer membrane"/>
    <property type="evidence" value="ECO:0007669"/>
    <property type="project" value="UniProtKB-SubCell"/>
</dbReference>